<keyword evidence="6" id="KW-1185">Reference proteome</keyword>
<keyword evidence="1 2" id="KW-0694">RNA-binding</keyword>
<gene>
    <name evidence="5" type="ORF">RDWZM_003927</name>
</gene>
<dbReference type="AlphaFoldDB" id="A0A9Q0MGQ2"/>
<feature type="compositionally biased region" description="Basic residues" evidence="3">
    <location>
        <begin position="248"/>
        <end position="278"/>
    </location>
</feature>
<dbReference type="OrthoDB" id="7763451at2759"/>
<feature type="compositionally biased region" description="Basic and acidic residues" evidence="3">
    <location>
        <begin position="279"/>
        <end position="299"/>
    </location>
</feature>
<dbReference type="EMBL" id="JAPWDV010000001">
    <property type="protein sequence ID" value="KAJ6225382.1"/>
    <property type="molecule type" value="Genomic_DNA"/>
</dbReference>
<dbReference type="InterPro" id="IPR012677">
    <property type="entry name" value="Nucleotide-bd_a/b_plait_sf"/>
</dbReference>
<feature type="compositionally biased region" description="Basic and acidic residues" evidence="3">
    <location>
        <begin position="514"/>
        <end position="528"/>
    </location>
</feature>
<dbReference type="SUPFAM" id="SSF54928">
    <property type="entry name" value="RNA-binding domain, RBD"/>
    <property type="match status" value="2"/>
</dbReference>
<dbReference type="Proteomes" id="UP001142055">
    <property type="component" value="Chromosome 1"/>
</dbReference>
<evidence type="ECO:0000256" key="2">
    <source>
        <dbReference type="PROSITE-ProRule" id="PRU00176"/>
    </source>
</evidence>
<dbReference type="CDD" id="cd12259">
    <property type="entry name" value="RRM_SRSF11_SREK1"/>
    <property type="match status" value="1"/>
</dbReference>
<proteinExistence type="predicted"/>
<evidence type="ECO:0000256" key="3">
    <source>
        <dbReference type="SAM" id="MobiDB-lite"/>
    </source>
</evidence>
<comment type="caution">
    <text evidence="5">The sequence shown here is derived from an EMBL/GenBank/DDBJ whole genome shotgun (WGS) entry which is preliminary data.</text>
</comment>
<feature type="compositionally biased region" description="Basic and acidic residues" evidence="3">
    <location>
        <begin position="450"/>
        <end position="460"/>
    </location>
</feature>
<feature type="compositionally biased region" description="Basic residues" evidence="3">
    <location>
        <begin position="300"/>
        <end position="324"/>
    </location>
</feature>
<dbReference type="OMA" id="MYPADEF"/>
<feature type="compositionally biased region" description="Basic and acidic residues" evidence="3">
    <location>
        <begin position="347"/>
        <end position="386"/>
    </location>
</feature>
<feature type="compositionally biased region" description="Basic residues" evidence="3">
    <location>
        <begin position="331"/>
        <end position="346"/>
    </location>
</feature>
<reference evidence="5" key="1">
    <citation type="submission" date="2022-12" db="EMBL/GenBank/DDBJ databases">
        <title>Genome assemblies of Blomia tropicalis.</title>
        <authorList>
            <person name="Cui Y."/>
        </authorList>
    </citation>
    <scope>NUCLEOTIDE SEQUENCE</scope>
    <source>
        <tissue evidence="5">Adult mites</tissue>
    </source>
</reference>
<evidence type="ECO:0000259" key="4">
    <source>
        <dbReference type="PROSITE" id="PS50102"/>
    </source>
</evidence>
<evidence type="ECO:0000256" key="1">
    <source>
        <dbReference type="ARBA" id="ARBA00022884"/>
    </source>
</evidence>
<organism evidence="5 6">
    <name type="scientific">Blomia tropicalis</name>
    <name type="common">Mite</name>
    <dbReference type="NCBI Taxonomy" id="40697"/>
    <lineage>
        <taxon>Eukaryota</taxon>
        <taxon>Metazoa</taxon>
        <taxon>Ecdysozoa</taxon>
        <taxon>Arthropoda</taxon>
        <taxon>Chelicerata</taxon>
        <taxon>Arachnida</taxon>
        <taxon>Acari</taxon>
        <taxon>Acariformes</taxon>
        <taxon>Sarcoptiformes</taxon>
        <taxon>Astigmata</taxon>
        <taxon>Glycyphagoidea</taxon>
        <taxon>Echimyopodidae</taxon>
        <taxon>Blomia</taxon>
    </lineage>
</organism>
<evidence type="ECO:0000313" key="6">
    <source>
        <dbReference type="Proteomes" id="UP001142055"/>
    </source>
</evidence>
<dbReference type="PANTHER" id="PTHR32343">
    <property type="entry name" value="SERINE/ARGININE-RICH SPLICING FACTOR"/>
    <property type="match status" value="1"/>
</dbReference>
<name>A0A9Q0MGQ2_BLOTA</name>
<dbReference type="SMART" id="SM00360">
    <property type="entry name" value="RRM"/>
    <property type="match status" value="2"/>
</dbReference>
<dbReference type="InterPro" id="IPR035979">
    <property type="entry name" value="RBD_domain_sf"/>
</dbReference>
<dbReference type="Gene3D" id="3.30.70.330">
    <property type="match status" value="2"/>
</dbReference>
<dbReference type="GO" id="GO:0003723">
    <property type="term" value="F:RNA binding"/>
    <property type="evidence" value="ECO:0007669"/>
    <property type="project" value="UniProtKB-UniRule"/>
</dbReference>
<protein>
    <recommendedName>
        <fullName evidence="4">RRM domain-containing protein</fullName>
    </recommendedName>
</protein>
<evidence type="ECO:0000313" key="5">
    <source>
        <dbReference type="EMBL" id="KAJ6225382.1"/>
    </source>
</evidence>
<feature type="compositionally biased region" description="Basic and acidic residues" evidence="3">
    <location>
        <begin position="470"/>
        <end position="483"/>
    </location>
</feature>
<feature type="domain" description="RRM" evidence="4">
    <location>
        <begin position="157"/>
        <end position="232"/>
    </location>
</feature>
<dbReference type="InterPro" id="IPR000504">
    <property type="entry name" value="RRM_dom"/>
</dbReference>
<feature type="region of interest" description="Disordered" evidence="3">
    <location>
        <begin position="238"/>
        <end position="528"/>
    </location>
</feature>
<sequence>MMCIDANHVVQVTNVAPTVTNDQLRTLMAFVGPIREIVVYPSNDPAQQMARVCYVKYMNSASVGVAQHLTNTVFIDRAIMVKPVAGGRIPDEILALKLANEGHSQNSSNSGVFSQIANVNGVQSITTTDPRLNALGLPNYPPLPASLDPSKIEEIRRTVSVSNISQNTSPEDVMEFFNQFGEIKYLRMTSNDTDIIKSALIEFTDQSSVANALQNTGTTLNGSQLIINHSSTSILKPSLNLTESSDSKRKRISKSPSSRRRSSRSPSRRRSRSSHRSSRRADRRSISRSRSPRDRSPRDRSRRHRSRSHERSRRRSVDRRRSSRSRSYSKERHRSSRERSSRHRSGRSRERDVRTRDRSSRERTRSSRSSRDRERDRDRSRRESSRDRHRSSKEKDHRGRKRERERSRESERIKSDRHRSRRSDRSKERSSRRSRSRSKTKSSSAANINLEKKSHTEKSVIDSNIPSSYLKDEPENSDTEQRLKPTLTDIIKQSYSPEPVNDHTPSPPPIFEENEMRLTKEEQSDSDD</sequence>
<dbReference type="Pfam" id="PF00076">
    <property type="entry name" value="RRM_1"/>
    <property type="match status" value="2"/>
</dbReference>
<accession>A0A9Q0MGQ2</accession>
<feature type="compositionally biased region" description="Basic and acidic residues" evidence="3">
    <location>
        <begin position="393"/>
        <end position="414"/>
    </location>
</feature>
<dbReference type="PROSITE" id="PS50102">
    <property type="entry name" value="RRM"/>
    <property type="match status" value="1"/>
</dbReference>